<dbReference type="InterPro" id="IPR000873">
    <property type="entry name" value="AMP-dep_synth/lig_dom"/>
</dbReference>
<evidence type="ECO:0000256" key="1">
    <source>
        <dbReference type="ARBA" id="ARBA00006432"/>
    </source>
</evidence>
<protein>
    <submittedName>
        <fullName evidence="7">Acetyl-CoA synthetase</fullName>
        <ecNumber evidence="8">6.2.1.1</ecNumber>
    </submittedName>
</protein>
<keyword evidence="4" id="KW-0067">ATP-binding</keyword>
<comment type="caution">
    <text evidence="7">The sequence shown here is derived from an EMBL/GenBank/DDBJ whole genome shotgun (WGS) entry which is preliminary data.</text>
</comment>
<dbReference type="InterPro" id="IPR045851">
    <property type="entry name" value="AMP-bd_C_sf"/>
</dbReference>
<dbReference type="Gene3D" id="3.30.300.30">
    <property type="match status" value="1"/>
</dbReference>
<evidence type="ECO:0000313" key="7">
    <source>
        <dbReference type="EMBL" id="GLI22894.1"/>
    </source>
</evidence>
<dbReference type="AlphaFoldDB" id="A0A9W6CLF6"/>
<keyword evidence="3" id="KW-0547">Nucleotide-binding</keyword>
<dbReference type="InterPro" id="IPR049515">
    <property type="entry name" value="MACS_put"/>
</dbReference>
<dbReference type="CDD" id="cd05971">
    <property type="entry name" value="MACS_like_3"/>
    <property type="match status" value="1"/>
</dbReference>
<evidence type="ECO:0000256" key="4">
    <source>
        <dbReference type="ARBA" id="ARBA00022840"/>
    </source>
</evidence>
<dbReference type="GO" id="GO:0006637">
    <property type="term" value="P:acyl-CoA metabolic process"/>
    <property type="evidence" value="ECO:0007669"/>
    <property type="project" value="TreeGrafter"/>
</dbReference>
<dbReference type="Pfam" id="PF00501">
    <property type="entry name" value="AMP-binding"/>
    <property type="match status" value="1"/>
</dbReference>
<dbReference type="GeneID" id="95763350"/>
<dbReference type="RefSeq" id="WP_281807792.1">
    <property type="nucleotide sequence ID" value="NZ_BSDO01000003.1"/>
</dbReference>
<evidence type="ECO:0000256" key="2">
    <source>
        <dbReference type="ARBA" id="ARBA00022598"/>
    </source>
</evidence>
<feature type="domain" description="AMP-binding enzyme C-terminal" evidence="6">
    <location>
        <begin position="448"/>
        <end position="526"/>
    </location>
</feature>
<comment type="similarity">
    <text evidence="1">Belongs to the ATP-dependent AMP-binding enzyme family.</text>
</comment>
<proteinExistence type="inferred from homology"/>
<dbReference type="GO" id="GO:0015645">
    <property type="term" value="F:fatty acid ligase activity"/>
    <property type="evidence" value="ECO:0007669"/>
    <property type="project" value="TreeGrafter"/>
</dbReference>
<evidence type="ECO:0000259" key="5">
    <source>
        <dbReference type="Pfam" id="PF00501"/>
    </source>
</evidence>
<dbReference type="InterPro" id="IPR025110">
    <property type="entry name" value="AMP-bd_C"/>
</dbReference>
<keyword evidence="10" id="KW-1185">Reference proteome</keyword>
<dbReference type="PANTHER" id="PTHR43605:SF10">
    <property type="entry name" value="ACYL-COA SYNTHETASE MEDIUM CHAIN FAMILY MEMBER 3"/>
    <property type="match status" value="1"/>
</dbReference>
<dbReference type="EMBL" id="BSDO01000003">
    <property type="protein sequence ID" value="GLI22894.1"/>
    <property type="molecule type" value="Genomic_DNA"/>
</dbReference>
<evidence type="ECO:0000313" key="8">
    <source>
        <dbReference type="EMBL" id="MDR6334174.1"/>
    </source>
</evidence>
<dbReference type="GO" id="GO:0005524">
    <property type="term" value="F:ATP binding"/>
    <property type="evidence" value="ECO:0007669"/>
    <property type="project" value="UniProtKB-KW"/>
</dbReference>
<dbReference type="InterPro" id="IPR051087">
    <property type="entry name" value="Mitochondrial_ACSM"/>
</dbReference>
<accession>A0A9W6CLF6</accession>
<reference evidence="7" key="1">
    <citation type="submission" date="2022-12" db="EMBL/GenBank/DDBJ databases">
        <title>Reference genome sequencing for broad-spectrum identification of bacterial and archaeal isolates by mass spectrometry.</title>
        <authorList>
            <person name="Sekiguchi Y."/>
            <person name="Tourlousse D.M."/>
        </authorList>
    </citation>
    <scope>NUCLEOTIDE SEQUENCE</scope>
    <source>
        <strain evidence="7">301</strain>
    </source>
</reference>
<evidence type="ECO:0000259" key="6">
    <source>
        <dbReference type="Pfam" id="PF13193"/>
    </source>
</evidence>
<organism evidence="7 9">
    <name type="scientific">Xanthobacter flavus</name>
    <dbReference type="NCBI Taxonomy" id="281"/>
    <lineage>
        <taxon>Bacteria</taxon>
        <taxon>Pseudomonadati</taxon>
        <taxon>Pseudomonadota</taxon>
        <taxon>Alphaproteobacteria</taxon>
        <taxon>Hyphomicrobiales</taxon>
        <taxon>Xanthobacteraceae</taxon>
        <taxon>Xanthobacter</taxon>
    </lineage>
</organism>
<dbReference type="InterPro" id="IPR042099">
    <property type="entry name" value="ANL_N_sf"/>
</dbReference>
<dbReference type="EMBL" id="JAVDPY010000004">
    <property type="protein sequence ID" value="MDR6334174.1"/>
    <property type="molecule type" value="Genomic_DNA"/>
</dbReference>
<gene>
    <name evidence="8" type="ORF">GGQ86_002650</name>
    <name evidence="7" type="ORF">XFLAVUS301_25680</name>
</gene>
<name>A0A9W6CLF6_XANFL</name>
<feature type="domain" description="AMP-dependent synthetase/ligase" evidence="5">
    <location>
        <begin position="37"/>
        <end position="389"/>
    </location>
</feature>
<dbReference type="Pfam" id="PF13193">
    <property type="entry name" value="AMP-binding_C"/>
    <property type="match status" value="1"/>
</dbReference>
<dbReference type="GO" id="GO:0003987">
    <property type="term" value="F:acetate-CoA ligase activity"/>
    <property type="evidence" value="ECO:0007669"/>
    <property type="project" value="UniProtKB-EC"/>
</dbReference>
<sequence>MTLVGRSYEEVCANFRWEIPPSFNIAEAICDRHAGTGKVALMFETSGGVAEMTFGQLQERSCRLANALTALGLQRGDRMGILLPQCPETVIAHLAAYRIGAVALPLFTLFGPEAIEYRLNDSGAKVVVSNTVGMEKLLGIADRLTAQPRLISIETPPDANIEAWDDLLAKGSAHHARVATAADDPAIIVYTSGTTGNPKGVLYAHRTLLGHLPGVELPHDFFPQPGDRMWTPADWAWAGGLMDVLLPSLFHGVPVLAKRLQKFDPEEAFALIGRHGIRNAFMPPTALKMMRQVPQPTKRFDYSMRSIASGGERLGEEMLEWGRQTFGFTMNEFYGQTEANLTVANCASIMTLKEGSMGRPVPGHVLEVVDEEGNPVPPGETGTIAVKAPDPVFFLRYWNRPEATQDKFLNGWLLTGDTGHRDEEGYFWFHARNDDVIISGGYRIGPTEIEDCLMKHPAVAMVAVIGVPDKVRGEVVKAFIVPRDDITVDAALEDDVKAYVKSRLSGHEYPRQIEFRRDLPMTITGKIRRKDLRDEAEAVQ</sequence>
<dbReference type="SUPFAM" id="SSF56801">
    <property type="entry name" value="Acetyl-CoA synthetase-like"/>
    <property type="match status" value="1"/>
</dbReference>
<dbReference type="Proteomes" id="UP001144397">
    <property type="component" value="Unassembled WGS sequence"/>
</dbReference>
<evidence type="ECO:0000313" key="9">
    <source>
        <dbReference type="Proteomes" id="UP001144397"/>
    </source>
</evidence>
<evidence type="ECO:0000313" key="10">
    <source>
        <dbReference type="Proteomes" id="UP001245370"/>
    </source>
</evidence>
<dbReference type="PROSITE" id="PS00455">
    <property type="entry name" value="AMP_BINDING"/>
    <property type="match status" value="1"/>
</dbReference>
<evidence type="ECO:0000256" key="3">
    <source>
        <dbReference type="ARBA" id="ARBA00022741"/>
    </source>
</evidence>
<dbReference type="PANTHER" id="PTHR43605">
    <property type="entry name" value="ACYL-COENZYME A SYNTHETASE"/>
    <property type="match status" value="1"/>
</dbReference>
<dbReference type="Proteomes" id="UP001245370">
    <property type="component" value="Unassembled WGS sequence"/>
</dbReference>
<dbReference type="InterPro" id="IPR020845">
    <property type="entry name" value="AMP-binding_CS"/>
</dbReference>
<dbReference type="GO" id="GO:0006633">
    <property type="term" value="P:fatty acid biosynthetic process"/>
    <property type="evidence" value="ECO:0007669"/>
    <property type="project" value="TreeGrafter"/>
</dbReference>
<keyword evidence="2 8" id="KW-0436">Ligase</keyword>
<dbReference type="EC" id="6.2.1.1" evidence="8"/>
<dbReference type="GO" id="GO:0004321">
    <property type="term" value="F:fatty-acyl-CoA synthase activity"/>
    <property type="evidence" value="ECO:0007669"/>
    <property type="project" value="TreeGrafter"/>
</dbReference>
<dbReference type="Gene3D" id="3.40.50.12780">
    <property type="entry name" value="N-terminal domain of ligase-like"/>
    <property type="match status" value="1"/>
</dbReference>
<dbReference type="FunFam" id="3.30.300.30:FF:000005">
    <property type="entry name" value="Acyl-coenzyme A synthetase ACSM5, mitochondrial"/>
    <property type="match status" value="1"/>
</dbReference>
<reference evidence="8 10" key="2">
    <citation type="submission" date="2023-07" db="EMBL/GenBank/DDBJ databases">
        <title>Genomic Encyclopedia of Type Strains, Phase IV (KMG-IV): sequencing the most valuable type-strain genomes for metagenomic binning, comparative biology and taxonomic classification.</title>
        <authorList>
            <person name="Goeker M."/>
        </authorList>
    </citation>
    <scope>NUCLEOTIDE SEQUENCE [LARGE SCALE GENOMIC DNA]</scope>
    <source>
        <strain evidence="8 10">DSM 338</strain>
    </source>
</reference>